<accession>A0A5M8FKV6</accession>
<name>A0A5M8FKV6_9GAMM</name>
<dbReference type="RefSeq" id="WP_150092498.1">
    <property type="nucleotide sequence ID" value="NZ_JBFUOH010000125.1"/>
</dbReference>
<dbReference type="InterPro" id="IPR053147">
    <property type="entry name" value="Hsp_HslJ-like"/>
</dbReference>
<dbReference type="Gene3D" id="2.40.128.270">
    <property type="match status" value="2"/>
</dbReference>
<evidence type="ECO:0000259" key="1">
    <source>
        <dbReference type="Pfam" id="PF03724"/>
    </source>
</evidence>
<dbReference type="PANTHER" id="PTHR35535:SF1">
    <property type="entry name" value="HEAT SHOCK PROTEIN HSLJ"/>
    <property type="match status" value="1"/>
</dbReference>
<reference evidence="2 3" key="1">
    <citation type="submission" date="2019-09" db="EMBL/GenBank/DDBJ databases">
        <title>Whole-genome sequence of the purple sulfur bacterium Thiohalocapsa marina DSM 19078.</title>
        <authorList>
            <person name="Kyndt J.A."/>
            <person name="Meyer T.E."/>
        </authorList>
    </citation>
    <scope>NUCLEOTIDE SEQUENCE [LARGE SCALE GENOMIC DNA]</scope>
    <source>
        <strain evidence="2 3">DSM 19078</strain>
    </source>
</reference>
<protein>
    <submittedName>
        <fullName evidence="2">META domain-containing protein</fullName>
    </submittedName>
</protein>
<feature type="domain" description="DUF306" evidence="1">
    <location>
        <begin position="34"/>
        <end position="119"/>
    </location>
</feature>
<dbReference type="OrthoDB" id="5348860at2"/>
<keyword evidence="3" id="KW-1185">Reference proteome</keyword>
<feature type="domain" description="DUF306" evidence="1">
    <location>
        <begin position="125"/>
        <end position="233"/>
    </location>
</feature>
<dbReference type="InterPro" id="IPR005184">
    <property type="entry name" value="DUF306_Meta_HslJ"/>
</dbReference>
<comment type="caution">
    <text evidence="2">The sequence shown here is derived from an EMBL/GenBank/DDBJ whole genome shotgun (WGS) entry which is preliminary data.</text>
</comment>
<dbReference type="Proteomes" id="UP000322981">
    <property type="component" value="Unassembled WGS sequence"/>
</dbReference>
<dbReference type="InterPro" id="IPR038670">
    <property type="entry name" value="HslJ-like_sf"/>
</dbReference>
<evidence type="ECO:0000313" key="2">
    <source>
        <dbReference type="EMBL" id="KAA6185369.1"/>
    </source>
</evidence>
<dbReference type="Pfam" id="PF03724">
    <property type="entry name" value="META"/>
    <property type="match status" value="2"/>
</dbReference>
<evidence type="ECO:0000313" key="3">
    <source>
        <dbReference type="Proteomes" id="UP000322981"/>
    </source>
</evidence>
<organism evidence="2 3">
    <name type="scientific">Thiohalocapsa marina</name>
    <dbReference type="NCBI Taxonomy" id="424902"/>
    <lineage>
        <taxon>Bacteria</taxon>
        <taxon>Pseudomonadati</taxon>
        <taxon>Pseudomonadota</taxon>
        <taxon>Gammaproteobacteria</taxon>
        <taxon>Chromatiales</taxon>
        <taxon>Chromatiaceae</taxon>
        <taxon>Thiohalocapsa</taxon>
    </lineage>
</organism>
<proteinExistence type="predicted"/>
<gene>
    <name evidence="2" type="ORF">F2Q65_08810</name>
</gene>
<sequence length="240" mass="25478">MLSPANRRGSCRAWSVGAGVWTGLPGHRLNVDHATPEVSFTSGQLRGFSGCNRLMGAFRLEDDRLLPGPLAGSMMACPDPAMSIETDFRKAFSQPSVVSLAGDVLTLTPVGGGAALRFERVAPPRLAGSEWEVTGYNNGRQAVVSPMVGTRLTLAFSDHQVSGHGGCNGFHGAFTTQGASLVIEPLAITRKVCEEPVMAQEQAFIDALQDATTWAIERGMLDLHRADGERALTASEAGRE</sequence>
<dbReference type="EMBL" id="VWXX01000010">
    <property type="protein sequence ID" value="KAA6185369.1"/>
    <property type="molecule type" value="Genomic_DNA"/>
</dbReference>
<dbReference type="AlphaFoldDB" id="A0A5M8FKV6"/>
<dbReference type="PANTHER" id="PTHR35535">
    <property type="entry name" value="HEAT SHOCK PROTEIN HSLJ"/>
    <property type="match status" value="1"/>
</dbReference>